<sequence length="268" mass="30162">MCDIDEPLSCRQEMKYPETAATGHAGEFFFAYQVAKVLGWPCRLFDVDIGVDAQVEILGDDCESTGRFVAFQIKCTSKEEVDSRYVGSQQLAYWKNLDIPVFLALVDLGEEAIYLHRVDPQAEYQKTDGGQYRIDFDRQRCRFGPASGKVFSSAAEQAQIQAVEAHLEKVREATTGIKEQLAQHDASSDPRGLIEVMRDRILARDHLLRAHTLAYNSHAGISEYERDKLAFDQALDKLRDIMSSRGFEADWDGPREGEGDIGRFLAEG</sequence>
<dbReference type="RefSeq" id="WP_080149013.1">
    <property type="nucleotide sequence ID" value="NZ_FWEU01000002.1"/>
</dbReference>
<proteinExistence type="predicted"/>
<feature type="domain" description="DUF4365" evidence="1">
    <location>
        <begin position="25"/>
        <end position="140"/>
    </location>
</feature>
<dbReference type="Pfam" id="PF14280">
    <property type="entry name" value="DUF4365"/>
    <property type="match status" value="1"/>
</dbReference>
<evidence type="ECO:0000313" key="3">
    <source>
        <dbReference type="Proteomes" id="UP000191133"/>
    </source>
</evidence>
<dbReference type="InterPro" id="IPR025375">
    <property type="entry name" value="DUF4365"/>
</dbReference>
<dbReference type="Proteomes" id="UP000191133">
    <property type="component" value="Unassembled WGS sequence"/>
</dbReference>
<accession>A0A1W1GW97</accession>
<gene>
    <name evidence="2" type="ORF">SAMN04488690_1336</name>
</gene>
<protein>
    <recommendedName>
        <fullName evidence="1">DUF4365 domain-containing protein</fullName>
    </recommendedName>
</protein>
<evidence type="ECO:0000259" key="1">
    <source>
        <dbReference type="Pfam" id="PF14280"/>
    </source>
</evidence>
<name>A0A1W1GW97_9GAMM</name>
<dbReference type="EMBL" id="FWEU01000002">
    <property type="protein sequence ID" value="SLM23636.1"/>
    <property type="molecule type" value="Genomic_DNA"/>
</dbReference>
<evidence type="ECO:0000313" key="2">
    <source>
        <dbReference type="EMBL" id="SLM23636.1"/>
    </source>
</evidence>
<dbReference type="AlphaFoldDB" id="A0A1W1GW97"/>
<organism evidence="2 3">
    <name type="scientific">Stenotrophomonas indicatrix</name>
    <dbReference type="NCBI Taxonomy" id="2045451"/>
    <lineage>
        <taxon>Bacteria</taxon>
        <taxon>Pseudomonadati</taxon>
        <taxon>Pseudomonadota</taxon>
        <taxon>Gammaproteobacteria</taxon>
        <taxon>Lysobacterales</taxon>
        <taxon>Lysobacteraceae</taxon>
        <taxon>Stenotrophomonas</taxon>
    </lineage>
</organism>
<reference evidence="3" key="1">
    <citation type="submission" date="2016-10" db="EMBL/GenBank/DDBJ databases">
        <authorList>
            <person name="Varghese N."/>
        </authorList>
    </citation>
    <scope>NUCLEOTIDE SEQUENCE [LARGE SCALE GENOMIC DNA]</scope>
    <source>
        <strain evidence="3">92MFCol6.1</strain>
    </source>
</reference>